<name>A0A4R0KH69_9ACTN</name>
<reference evidence="4 5" key="1">
    <citation type="submission" date="2019-02" db="EMBL/GenBank/DDBJ databases">
        <title>Kribbella capetownensis sp. nov. and Kribbella speibonae sp. nov., isolated from soil.</title>
        <authorList>
            <person name="Curtis S.M."/>
            <person name="Norton I."/>
            <person name="Everest G.J."/>
            <person name="Meyers P.R."/>
        </authorList>
    </citation>
    <scope>NUCLEOTIDE SEQUENCE [LARGE SCALE GENOMIC DNA]</scope>
    <source>
        <strain evidence="4 5">NRRL B-24813</strain>
    </source>
</reference>
<dbReference type="SUPFAM" id="SSF53335">
    <property type="entry name" value="S-adenosyl-L-methionine-dependent methyltransferases"/>
    <property type="match status" value="1"/>
</dbReference>
<evidence type="ECO:0000313" key="4">
    <source>
        <dbReference type="EMBL" id="TCC54935.1"/>
    </source>
</evidence>
<proteinExistence type="predicted"/>
<gene>
    <name evidence="4" type="ORF">E0H73_37690</name>
</gene>
<dbReference type="InterPro" id="IPR029063">
    <property type="entry name" value="SAM-dependent_MTases_sf"/>
</dbReference>
<evidence type="ECO:0000313" key="5">
    <source>
        <dbReference type="Proteomes" id="UP000291144"/>
    </source>
</evidence>
<accession>A0A4R0KH69</accession>
<dbReference type="GO" id="GO:0008168">
    <property type="term" value="F:methyltransferase activity"/>
    <property type="evidence" value="ECO:0007669"/>
    <property type="project" value="UniProtKB-KW"/>
</dbReference>
<comment type="caution">
    <text evidence="4">The sequence shown here is derived from an EMBL/GenBank/DDBJ whole genome shotgun (WGS) entry which is preliminary data.</text>
</comment>
<dbReference type="Gene3D" id="3.40.50.150">
    <property type="entry name" value="Vaccinia Virus protein VP39"/>
    <property type="match status" value="1"/>
</dbReference>
<dbReference type="Proteomes" id="UP000291144">
    <property type="component" value="Unassembled WGS sequence"/>
</dbReference>
<protein>
    <submittedName>
        <fullName evidence="4">Class I SAM-dependent methyltransferase</fullName>
    </submittedName>
</protein>
<dbReference type="OrthoDB" id="9811589at2"/>
<keyword evidence="2 4" id="KW-0808">Transferase</keyword>
<dbReference type="InterPro" id="IPR041698">
    <property type="entry name" value="Methyltransf_25"/>
</dbReference>
<feature type="domain" description="Methyltransferase" evidence="3">
    <location>
        <begin position="40"/>
        <end position="132"/>
    </location>
</feature>
<organism evidence="4 5">
    <name type="scientific">Kribbella pittospori</name>
    <dbReference type="NCBI Taxonomy" id="722689"/>
    <lineage>
        <taxon>Bacteria</taxon>
        <taxon>Bacillati</taxon>
        <taxon>Actinomycetota</taxon>
        <taxon>Actinomycetes</taxon>
        <taxon>Propionibacteriales</taxon>
        <taxon>Kribbellaceae</taxon>
        <taxon>Kribbella</taxon>
    </lineage>
</organism>
<evidence type="ECO:0000256" key="1">
    <source>
        <dbReference type="ARBA" id="ARBA00022603"/>
    </source>
</evidence>
<dbReference type="RefSeq" id="WP_131364679.1">
    <property type="nucleotide sequence ID" value="NZ_SJKB01000017.1"/>
</dbReference>
<dbReference type="CDD" id="cd02440">
    <property type="entry name" value="AdoMet_MTases"/>
    <property type="match status" value="1"/>
</dbReference>
<evidence type="ECO:0000256" key="2">
    <source>
        <dbReference type="ARBA" id="ARBA00022679"/>
    </source>
</evidence>
<dbReference type="EMBL" id="SJKB01000017">
    <property type="protein sequence ID" value="TCC54935.1"/>
    <property type="molecule type" value="Genomic_DNA"/>
</dbReference>
<keyword evidence="1 4" id="KW-0489">Methyltransferase</keyword>
<dbReference type="PANTHER" id="PTHR43861">
    <property type="entry name" value="TRANS-ACONITATE 2-METHYLTRANSFERASE-RELATED"/>
    <property type="match status" value="1"/>
</dbReference>
<evidence type="ECO:0000259" key="3">
    <source>
        <dbReference type="Pfam" id="PF13649"/>
    </source>
</evidence>
<dbReference type="Pfam" id="PF13649">
    <property type="entry name" value="Methyltransf_25"/>
    <property type="match status" value="1"/>
</dbReference>
<dbReference type="GO" id="GO:0032259">
    <property type="term" value="P:methylation"/>
    <property type="evidence" value="ECO:0007669"/>
    <property type="project" value="UniProtKB-KW"/>
</dbReference>
<keyword evidence="5" id="KW-1185">Reference proteome</keyword>
<dbReference type="AlphaFoldDB" id="A0A4R0KH69"/>
<sequence length="244" mass="26406">MTLDPYGDEELVELYDVDNPAGADHDYFRRVADAIGATKVVDLGCGTGLLTRALVAPGRVVIGIDPSPTMLNFARRQPGAEAVTWIDGDASVIASTGDVDLVVSSGNTMMHVSDDDLPSALKSCADALRTGGVITFESRNPVMRAWESWTREATYGERDTSAGHLREWVEVTEVDGGRVVFDAHNVFDDGRDAVYTTTLYFRTVEEITAALEDAGFGAITIQGGWHDEPATTDSRLLIFHATKH</sequence>
<dbReference type="PANTHER" id="PTHR43861:SF1">
    <property type="entry name" value="TRANS-ACONITATE 2-METHYLTRANSFERASE"/>
    <property type="match status" value="1"/>
</dbReference>